<dbReference type="AlphaFoldDB" id="A0A939LNA3"/>
<dbReference type="EMBL" id="JAGEMK010000002">
    <property type="protein sequence ID" value="MBO1751497.1"/>
    <property type="molecule type" value="Genomic_DNA"/>
</dbReference>
<keyword evidence="1" id="KW-0560">Oxidoreductase</keyword>
<accession>A0A939LNA3</accession>
<evidence type="ECO:0000313" key="4">
    <source>
        <dbReference type="Proteomes" id="UP000664209"/>
    </source>
</evidence>
<dbReference type="SUPFAM" id="SSF55347">
    <property type="entry name" value="Glyceraldehyde-3-phosphate dehydrogenase-like, C-terminal domain"/>
    <property type="match status" value="1"/>
</dbReference>
<dbReference type="GO" id="GO:0000166">
    <property type="term" value="F:nucleotide binding"/>
    <property type="evidence" value="ECO:0007669"/>
    <property type="project" value="InterPro"/>
</dbReference>
<dbReference type="SUPFAM" id="SSF51735">
    <property type="entry name" value="NAD(P)-binding Rossmann-fold domains"/>
    <property type="match status" value="1"/>
</dbReference>
<dbReference type="Gene3D" id="3.30.360.10">
    <property type="entry name" value="Dihydrodipicolinate Reductase, domain 2"/>
    <property type="match status" value="1"/>
</dbReference>
<name>A0A939LNA3_9CELL</name>
<sequence>MSDDATPDATSERAAALGLTSPAAEEGAAGPVRFAVVGSGWRAEFFLRMAVLMPERFAVVGVVSRTAERGAEVTARWGTPTFRTVGELLAATDPELVVVSVPWDVTPVVTRELVEAGTPVLAETPPAPDAAGLRTLWEQVGASGLVQVAEHSPVMPAHAARHRLLQDGAIGQVTSVQISSTHMYHAVAVIRRLLGAGFEPVRITAQRFAAPLMNPRTRAGWTGDRDPVEASTILALLDLGEGRSAVYDFTDNQWHNPLRADRLLVRGSHGELLDDRVTRWLDGETTIDSPLVRSQSGIGQDLDGYDLQHLSFEGQVVYRNPFVGARLSDDDIAVATLLDRTGAWVRGQGEPPYPLAEGSQDHLISLAVEEAAGTGQPITTEREAWAG</sequence>
<protein>
    <submittedName>
        <fullName evidence="3">Gfo/Idh/MocA family oxidoreductase</fullName>
    </submittedName>
</protein>
<dbReference type="PANTHER" id="PTHR43818">
    <property type="entry name" value="BCDNA.GH03377"/>
    <property type="match status" value="1"/>
</dbReference>
<dbReference type="InterPro" id="IPR000683">
    <property type="entry name" value="Gfo/Idh/MocA-like_OxRdtase_N"/>
</dbReference>
<comment type="caution">
    <text evidence="3">The sequence shown here is derived from an EMBL/GenBank/DDBJ whole genome shotgun (WGS) entry which is preliminary data.</text>
</comment>
<evidence type="ECO:0000313" key="3">
    <source>
        <dbReference type="EMBL" id="MBO1751497.1"/>
    </source>
</evidence>
<evidence type="ECO:0000259" key="2">
    <source>
        <dbReference type="Pfam" id="PF01408"/>
    </source>
</evidence>
<proteinExistence type="predicted"/>
<dbReference type="PANTHER" id="PTHR43818:SF11">
    <property type="entry name" value="BCDNA.GH03377"/>
    <property type="match status" value="1"/>
</dbReference>
<reference evidence="3" key="1">
    <citation type="submission" date="2021-03" db="EMBL/GenBank/DDBJ databases">
        <title>Actinotalea soli sp. nov., isolated from soil.</title>
        <authorList>
            <person name="Ping W."/>
            <person name="Zhang J."/>
        </authorList>
    </citation>
    <scope>NUCLEOTIDE SEQUENCE</scope>
    <source>
        <strain evidence="3">BY-33</strain>
    </source>
</reference>
<dbReference type="Proteomes" id="UP000664209">
    <property type="component" value="Unassembled WGS sequence"/>
</dbReference>
<keyword evidence="4" id="KW-1185">Reference proteome</keyword>
<feature type="domain" description="Gfo/Idh/MocA-like oxidoreductase N-terminal" evidence="2">
    <location>
        <begin position="32"/>
        <end position="144"/>
    </location>
</feature>
<evidence type="ECO:0000256" key="1">
    <source>
        <dbReference type="ARBA" id="ARBA00023002"/>
    </source>
</evidence>
<dbReference type="Gene3D" id="3.40.50.720">
    <property type="entry name" value="NAD(P)-binding Rossmann-like Domain"/>
    <property type="match status" value="1"/>
</dbReference>
<dbReference type="InterPro" id="IPR036291">
    <property type="entry name" value="NAD(P)-bd_dom_sf"/>
</dbReference>
<dbReference type="Pfam" id="PF01408">
    <property type="entry name" value="GFO_IDH_MocA"/>
    <property type="match status" value="1"/>
</dbReference>
<organism evidence="3 4">
    <name type="scientific">Actinotalea soli</name>
    <dbReference type="NCBI Taxonomy" id="2819234"/>
    <lineage>
        <taxon>Bacteria</taxon>
        <taxon>Bacillati</taxon>
        <taxon>Actinomycetota</taxon>
        <taxon>Actinomycetes</taxon>
        <taxon>Micrococcales</taxon>
        <taxon>Cellulomonadaceae</taxon>
        <taxon>Actinotalea</taxon>
    </lineage>
</organism>
<dbReference type="GO" id="GO:0016491">
    <property type="term" value="F:oxidoreductase activity"/>
    <property type="evidence" value="ECO:0007669"/>
    <property type="project" value="UniProtKB-KW"/>
</dbReference>
<gene>
    <name evidence="3" type="ORF">J4G33_06730</name>
</gene>
<dbReference type="InterPro" id="IPR050463">
    <property type="entry name" value="Gfo/Idh/MocA_oxidrdct_glycsds"/>
</dbReference>
<dbReference type="RefSeq" id="WP_208055148.1">
    <property type="nucleotide sequence ID" value="NZ_JAGEMK010000002.1"/>
</dbReference>